<dbReference type="Gene3D" id="3.40.50.720">
    <property type="entry name" value="NAD(P)-binding Rossmann-like Domain"/>
    <property type="match status" value="1"/>
</dbReference>
<dbReference type="Proteomes" id="UP000019593">
    <property type="component" value="Chromosome"/>
</dbReference>
<dbReference type="HOGENOM" id="CLU_028104_2_2_5"/>
<organism evidence="18 19">
    <name type="scientific">Roseicyclus elongatus DSM 19469</name>
    <dbReference type="NCBI Taxonomy" id="1294273"/>
    <lineage>
        <taxon>Bacteria</taxon>
        <taxon>Pseudomonadati</taxon>
        <taxon>Pseudomonadota</taxon>
        <taxon>Alphaproteobacteria</taxon>
        <taxon>Rhodobacterales</taxon>
        <taxon>Roseobacteraceae</taxon>
        <taxon>Roseicyclus</taxon>
    </lineage>
</organism>
<evidence type="ECO:0000256" key="4">
    <source>
        <dbReference type="ARBA" id="ARBA00022490"/>
    </source>
</evidence>
<dbReference type="InterPro" id="IPR050061">
    <property type="entry name" value="MurCDEF_pg_biosynth"/>
</dbReference>
<dbReference type="InterPro" id="IPR005758">
    <property type="entry name" value="UDP-N-AcMur_Ala_ligase_MurC"/>
</dbReference>
<evidence type="ECO:0000256" key="9">
    <source>
        <dbReference type="ARBA" id="ARBA00022960"/>
    </source>
</evidence>
<evidence type="ECO:0000256" key="10">
    <source>
        <dbReference type="ARBA" id="ARBA00022984"/>
    </source>
</evidence>
<dbReference type="PANTHER" id="PTHR43445:SF3">
    <property type="entry name" value="UDP-N-ACETYLMURAMATE--L-ALANINE LIGASE"/>
    <property type="match status" value="1"/>
</dbReference>
<reference evidence="18 19" key="1">
    <citation type="submission" date="2013-03" db="EMBL/GenBank/DDBJ databases">
        <authorList>
            <person name="Fiebig A."/>
            <person name="Goeker M."/>
            <person name="Klenk H.-P.P."/>
        </authorList>
    </citation>
    <scope>NUCLEOTIDE SEQUENCE [LARGE SCALE GENOMIC DNA]</scope>
    <source>
        <strain evidence="19">DSM 19469</strain>
    </source>
</reference>
<dbReference type="KEGG" id="red:roselon_03440"/>
<evidence type="ECO:0000256" key="3">
    <source>
        <dbReference type="ARBA" id="ARBA00012211"/>
    </source>
</evidence>
<dbReference type="HAMAP" id="MF_00046">
    <property type="entry name" value="MurC"/>
    <property type="match status" value="1"/>
</dbReference>
<dbReference type="Pfam" id="PF08245">
    <property type="entry name" value="Mur_ligase_M"/>
    <property type="match status" value="1"/>
</dbReference>
<dbReference type="InterPro" id="IPR036565">
    <property type="entry name" value="Mur-like_cat_sf"/>
</dbReference>
<evidence type="ECO:0000313" key="18">
    <source>
        <dbReference type="EMBL" id="AHM05698.1"/>
    </source>
</evidence>
<evidence type="ECO:0000256" key="1">
    <source>
        <dbReference type="ARBA" id="ARBA00004496"/>
    </source>
</evidence>
<evidence type="ECO:0000256" key="8">
    <source>
        <dbReference type="ARBA" id="ARBA00022840"/>
    </source>
</evidence>
<feature type="domain" description="Mur ligase C-terminal" evidence="16">
    <location>
        <begin position="321"/>
        <end position="451"/>
    </location>
</feature>
<dbReference type="GO" id="GO:0008763">
    <property type="term" value="F:UDP-N-acetylmuramate-L-alanine ligase activity"/>
    <property type="evidence" value="ECO:0007669"/>
    <property type="project" value="UniProtKB-UniRule"/>
</dbReference>
<evidence type="ECO:0000256" key="6">
    <source>
        <dbReference type="ARBA" id="ARBA00022618"/>
    </source>
</evidence>
<dbReference type="SUPFAM" id="SSF51984">
    <property type="entry name" value="MurCD N-terminal domain"/>
    <property type="match status" value="1"/>
</dbReference>
<keyword evidence="6 14" id="KW-0132">Cell division</keyword>
<evidence type="ECO:0000256" key="13">
    <source>
        <dbReference type="ARBA" id="ARBA00047833"/>
    </source>
</evidence>
<dbReference type="Pfam" id="PF02875">
    <property type="entry name" value="Mur_ligase_C"/>
    <property type="match status" value="1"/>
</dbReference>
<dbReference type="InterPro" id="IPR000713">
    <property type="entry name" value="Mur_ligase_N"/>
</dbReference>
<evidence type="ECO:0000256" key="11">
    <source>
        <dbReference type="ARBA" id="ARBA00023306"/>
    </source>
</evidence>
<dbReference type="PATRIC" id="fig|1294273.3.peg.3398"/>
<keyword evidence="5 14" id="KW-0436">Ligase</keyword>
<gene>
    <name evidence="14" type="primary">murC</name>
    <name evidence="18" type="ORF">roselon_03440</name>
</gene>
<dbReference type="STRING" id="1294273.roselon_03440"/>
<dbReference type="RefSeq" id="WP_025313315.1">
    <property type="nucleotide sequence ID" value="NZ_CP004372.1"/>
</dbReference>
<dbReference type="InterPro" id="IPR036615">
    <property type="entry name" value="Mur_ligase_C_dom_sf"/>
</dbReference>
<dbReference type="PANTHER" id="PTHR43445">
    <property type="entry name" value="UDP-N-ACETYLMURAMATE--L-ALANINE LIGASE-RELATED"/>
    <property type="match status" value="1"/>
</dbReference>
<protein>
    <recommendedName>
        <fullName evidence="3 14">UDP-N-acetylmuramate--L-alanine ligase</fullName>
        <ecNumber evidence="3 14">6.3.2.8</ecNumber>
    </recommendedName>
    <alternativeName>
        <fullName evidence="14">UDP-N-acetylmuramoyl-L-alanine synthetase</fullName>
    </alternativeName>
</protein>
<dbReference type="OrthoDB" id="9804126at2"/>
<dbReference type="SUPFAM" id="SSF53623">
    <property type="entry name" value="MurD-like peptide ligases, catalytic domain"/>
    <property type="match status" value="1"/>
</dbReference>
<proteinExistence type="inferred from homology"/>
<dbReference type="Gene3D" id="3.90.190.20">
    <property type="entry name" value="Mur ligase, C-terminal domain"/>
    <property type="match status" value="1"/>
</dbReference>
<evidence type="ECO:0000256" key="12">
    <source>
        <dbReference type="ARBA" id="ARBA00023316"/>
    </source>
</evidence>
<evidence type="ECO:0000256" key="2">
    <source>
        <dbReference type="ARBA" id="ARBA00004752"/>
    </source>
</evidence>
<keyword evidence="9 14" id="KW-0133">Cell shape</keyword>
<keyword evidence="8 14" id="KW-0067">ATP-binding</keyword>
<dbReference type="GO" id="GO:0009252">
    <property type="term" value="P:peptidoglycan biosynthetic process"/>
    <property type="evidence" value="ECO:0007669"/>
    <property type="project" value="UniProtKB-UniRule"/>
</dbReference>
<dbReference type="GO" id="GO:0071555">
    <property type="term" value="P:cell wall organization"/>
    <property type="evidence" value="ECO:0007669"/>
    <property type="project" value="UniProtKB-KW"/>
</dbReference>
<feature type="domain" description="Mur ligase central" evidence="17">
    <location>
        <begin position="117"/>
        <end position="299"/>
    </location>
</feature>
<dbReference type="EMBL" id="CP004372">
    <property type="protein sequence ID" value="AHM05698.1"/>
    <property type="molecule type" value="Genomic_DNA"/>
</dbReference>
<sequence length="475" mass="50679">MNAAVTKLPTQLGAIHFVGIGGIGMSGIAEVLLNHGYDVQGSDLKPSKITERLEALGARIFIGQRAENLEDAEVVVISSAIKPGNPELDSARLRGLPVVRRAEMLAELMRLRSNIAVAGTHGKTTTTTLVATLLDAGGVDPTVINGGIIHAYGSNARVGQGDWMVVEADESDGTFNRLPATIAIVTNIDPEHMEHWGTEENLHRGFLDFVSNIPFYGLAVCCTDDPDVQTLVGKITDRRVTTFGFNAQADVRAMNLTYKGGVAHFDIALQPEGQVIEDCSLPMPGDHNVSNALAAVAVARHLGMKAAEIRAALANFKGVNRRFTRVGEVGGVTVIDDYGHHPVEIAAVLRAARQASEGRVIAVHQPHRYTRLHTLFDEFCSCFNDADVVGIAEVYSAGEDPIEGASRDDLVAGLIRHGHRHAFSLTSEDDLERLVRAEARPGDMVVCLGAGTISAWAHGLPKRLAQGQEAGAGAP</sequence>
<dbReference type="SUPFAM" id="SSF53244">
    <property type="entry name" value="MurD-like peptide ligases, peptide-binding domain"/>
    <property type="match status" value="1"/>
</dbReference>
<keyword evidence="10 14" id="KW-0573">Peptidoglycan synthesis</keyword>
<evidence type="ECO:0000259" key="17">
    <source>
        <dbReference type="Pfam" id="PF08245"/>
    </source>
</evidence>
<dbReference type="GO" id="GO:0008360">
    <property type="term" value="P:regulation of cell shape"/>
    <property type="evidence" value="ECO:0007669"/>
    <property type="project" value="UniProtKB-KW"/>
</dbReference>
<dbReference type="GO" id="GO:0051301">
    <property type="term" value="P:cell division"/>
    <property type="evidence" value="ECO:0007669"/>
    <property type="project" value="UniProtKB-KW"/>
</dbReference>
<comment type="pathway">
    <text evidence="2 14">Cell wall biogenesis; peptidoglycan biosynthesis.</text>
</comment>
<evidence type="ECO:0000259" key="16">
    <source>
        <dbReference type="Pfam" id="PF02875"/>
    </source>
</evidence>
<evidence type="ECO:0000256" key="5">
    <source>
        <dbReference type="ARBA" id="ARBA00022598"/>
    </source>
</evidence>
<evidence type="ECO:0000259" key="15">
    <source>
        <dbReference type="Pfam" id="PF01225"/>
    </source>
</evidence>
<feature type="domain" description="Mur ligase N-terminal catalytic" evidence="15">
    <location>
        <begin position="15"/>
        <end position="111"/>
    </location>
</feature>
<evidence type="ECO:0000256" key="14">
    <source>
        <dbReference type="HAMAP-Rule" id="MF_00046"/>
    </source>
</evidence>
<name>W8RWI3_9RHOB</name>
<dbReference type="Gene3D" id="3.40.1190.10">
    <property type="entry name" value="Mur-like, catalytic domain"/>
    <property type="match status" value="1"/>
</dbReference>
<dbReference type="NCBIfam" id="TIGR01082">
    <property type="entry name" value="murC"/>
    <property type="match status" value="1"/>
</dbReference>
<keyword evidence="11 14" id="KW-0131">Cell cycle</keyword>
<keyword evidence="7 14" id="KW-0547">Nucleotide-binding</keyword>
<comment type="subcellular location">
    <subcellularLocation>
        <location evidence="1 14">Cytoplasm</location>
    </subcellularLocation>
</comment>
<evidence type="ECO:0000256" key="7">
    <source>
        <dbReference type="ARBA" id="ARBA00022741"/>
    </source>
</evidence>
<comment type="function">
    <text evidence="14">Cell wall formation.</text>
</comment>
<accession>W8RWI3</accession>
<evidence type="ECO:0000313" key="19">
    <source>
        <dbReference type="Proteomes" id="UP000019593"/>
    </source>
</evidence>
<comment type="catalytic activity">
    <reaction evidence="13 14">
        <text>UDP-N-acetyl-alpha-D-muramate + L-alanine + ATP = UDP-N-acetyl-alpha-D-muramoyl-L-alanine + ADP + phosphate + H(+)</text>
        <dbReference type="Rhea" id="RHEA:23372"/>
        <dbReference type="ChEBI" id="CHEBI:15378"/>
        <dbReference type="ChEBI" id="CHEBI:30616"/>
        <dbReference type="ChEBI" id="CHEBI:43474"/>
        <dbReference type="ChEBI" id="CHEBI:57972"/>
        <dbReference type="ChEBI" id="CHEBI:70757"/>
        <dbReference type="ChEBI" id="CHEBI:83898"/>
        <dbReference type="ChEBI" id="CHEBI:456216"/>
        <dbReference type="EC" id="6.3.2.8"/>
    </reaction>
</comment>
<dbReference type="EC" id="6.3.2.8" evidence="3 14"/>
<dbReference type="InterPro" id="IPR004101">
    <property type="entry name" value="Mur_ligase_C"/>
</dbReference>
<dbReference type="UniPathway" id="UPA00219"/>
<dbReference type="GO" id="GO:0005524">
    <property type="term" value="F:ATP binding"/>
    <property type="evidence" value="ECO:0007669"/>
    <property type="project" value="UniProtKB-UniRule"/>
</dbReference>
<feature type="binding site" evidence="14">
    <location>
        <begin position="119"/>
        <end position="125"/>
    </location>
    <ligand>
        <name>ATP</name>
        <dbReference type="ChEBI" id="CHEBI:30616"/>
    </ligand>
</feature>
<dbReference type="eggNOG" id="COG0773">
    <property type="taxonomic scope" value="Bacteria"/>
</dbReference>
<keyword evidence="19" id="KW-1185">Reference proteome</keyword>
<dbReference type="InterPro" id="IPR013221">
    <property type="entry name" value="Mur_ligase_cen"/>
</dbReference>
<comment type="similarity">
    <text evidence="14">Belongs to the MurCDEF family.</text>
</comment>
<dbReference type="AlphaFoldDB" id="W8RWI3"/>
<keyword evidence="12 14" id="KW-0961">Cell wall biogenesis/degradation</keyword>
<dbReference type="Pfam" id="PF01225">
    <property type="entry name" value="Mur_ligase"/>
    <property type="match status" value="1"/>
</dbReference>
<keyword evidence="4 14" id="KW-0963">Cytoplasm</keyword>
<dbReference type="GO" id="GO:0005737">
    <property type="term" value="C:cytoplasm"/>
    <property type="evidence" value="ECO:0007669"/>
    <property type="project" value="UniProtKB-SubCell"/>
</dbReference>